<gene>
    <name evidence="2" type="ORF">SAMN05660865_00848</name>
</gene>
<evidence type="ECO:0000313" key="3">
    <source>
        <dbReference type="Proteomes" id="UP000242850"/>
    </source>
</evidence>
<keyword evidence="1" id="KW-0472">Membrane</keyword>
<name>A0A1H5UA93_9CLOT</name>
<evidence type="ECO:0008006" key="4">
    <source>
        <dbReference type="Google" id="ProtNLM"/>
    </source>
</evidence>
<feature type="transmembrane region" description="Helical" evidence="1">
    <location>
        <begin position="6"/>
        <end position="24"/>
    </location>
</feature>
<organism evidence="2 3">
    <name type="scientific">Caloramator fervidus</name>
    <dbReference type="NCBI Taxonomy" id="29344"/>
    <lineage>
        <taxon>Bacteria</taxon>
        <taxon>Bacillati</taxon>
        <taxon>Bacillota</taxon>
        <taxon>Clostridia</taxon>
        <taxon>Eubacteriales</taxon>
        <taxon>Clostridiaceae</taxon>
        <taxon>Caloramator</taxon>
    </lineage>
</organism>
<keyword evidence="1" id="KW-1133">Transmembrane helix</keyword>
<evidence type="ECO:0000256" key="1">
    <source>
        <dbReference type="SAM" id="Phobius"/>
    </source>
</evidence>
<sequence length="53" mass="6102">MRGRFFSGLATGAIIGAIAGMMMVPQMDYRNRRRITRASRKVEDLLDRLSQMR</sequence>
<dbReference type="EMBL" id="FNUK01000008">
    <property type="protein sequence ID" value="SEF71950.1"/>
    <property type="molecule type" value="Genomic_DNA"/>
</dbReference>
<accession>A0A1H5UA93</accession>
<keyword evidence="1" id="KW-0812">Transmembrane</keyword>
<evidence type="ECO:0000313" key="2">
    <source>
        <dbReference type="EMBL" id="SEF71950.1"/>
    </source>
</evidence>
<dbReference type="RefSeq" id="WP_146057663.1">
    <property type="nucleotide sequence ID" value="NZ_FNUK01000008.1"/>
</dbReference>
<reference evidence="3" key="1">
    <citation type="submission" date="2016-10" db="EMBL/GenBank/DDBJ databases">
        <authorList>
            <person name="Varghese N."/>
            <person name="Submissions S."/>
        </authorList>
    </citation>
    <scope>NUCLEOTIDE SEQUENCE [LARGE SCALE GENOMIC DNA]</scope>
    <source>
        <strain evidence="3">DSM 5463</strain>
    </source>
</reference>
<keyword evidence="3" id="KW-1185">Reference proteome</keyword>
<dbReference type="Proteomes" id="UP000242850">
    <property type="component" value="Unassembled WGS sequence"/>
</dbReference>
<proteinExistence type="predicted"/>
<dbReference type="AlphaFoldDB" id="A0A1H5UA93"/>
<protein>
    <recommendedName>
        <fullName evidence="4">YtxH-like protein</fullName>
    </recommendedName>
</protein>